<reference evidence="2" key="1">
    <citation type="submission" date="2022-11" db="UniProtKB">
        <authorList>
            <consortium name="WormBaseParasite"/>
        </authorList>
    </citation>
    <scope>IDENTIFICATION</scope>
</reference>
<proteinExistence type="predicted"/>
<accession>A0AC35FLI3</accession>
<organism evidence="1 2">
    <name type="scientific">Panagrolaimus sp. PS1159</name>
    <dbReference type="NCBI Taxonomy" id="55785"/>
    <lineage>
        <taxon>Eukaryota</taxon>
        <taxon>Metazoa</taxon>
        <taxon>Ecdysozoa</taxon>
        <taxon>Nematoda</taxon>
        <taxon>Chromadorea</taxon>
        <taxon>Rhabditida</taxon>
        <taxon>Tylenchina</taxon>
        <taxon>Panagrolaimomorpha</taxon>
        <taxon>Panagrolaimoidea</taxon>
        <taxon>Panagrolaimidae</taxon>
        <taxon>Panagrolaimus</taxon>
    </lineage>
</organism>
<name>A0AC35FLI3_9BILA</name>
<protein>
    <submittedName>
        <fullName evidence="2">Uncharacterized protein</fullName>
    </submittedName>
</protein>
<sequence>GQATGSPVDADTSTEGTLANRAHQARQRKHQLLSSKPLW</sequence>
<evidence type="ECO:0000313" key="1">
    <source>
        <dbReference type="Proteomes" id="UP000887580"/>
    </source>
</evidence>
<dbReference type="WBParaSite" id="PS1159_v2.g18733.t1">
    <property type="protein sequence ID" value="PS1159_v2.g18733.t1"/>
    <property type="gene ID" value="PS1159_v2.g18733"/>
</dbReference>
<evidence type="ECO:0000313" key="2">
    <source>
        <dbReference type="WBParaSite" id="PS1159_v2.g18733.t1"/>
    </source>
</evidence>
<dbReference type="Proteomes" id="UP000887580">
    <property type="component" value="Unplaced"/>
</dbReference>